<dbReference type="InterPro" id="IPR001509">
    <property type="entry name" value="Epimerase_deHydtase"/>
</dbReference>
<name>A0ABX0G767_9RHOB</name>
<dbReference type="Pfam" id="PF01370">
    <property type="entry name" value="Epimerase"/>
    <property type="match status" value="1"/>
</dbReference>
<dbReference type="PANTHER" id="PTHR43245:SF53">
    <property type="entry name" value="EPIMERASE-RELATED"/>
    <property type="match status" value="1"/>
</dbReference>
<keyword evidence="3" id="KW-1185">Reference proteome</keyword>
<reference evidence="2 3" key="1">
    <citation type="journal article" date="2022" name="Microorganisms">
        <title>Genome Sequence and Characterization of a Xanthorhodopsin-Containing, Aerobic Anoxygenic Phototrophic Rhodobacter Species, Isolated from Mesophilic Conditions at Yellowstone National Park.</title>
        <authorList>
            <person name="Kyndt J.A."/>
            <person name="Robertson S."/>
            <person name="Shoffstall I.B."/>
            <person name="Ramaley R.F."/>
            <person name="Meyer T.E."/>
        </authorList>
    </citation>
    <scope>NUCLEOTIDE SEQUENCE [LARGE SCALE GENOMIC DNA]</scope>
    <source>
        <strain evidence="2 3">M37P</strain>
    </source>
</reference>
<accession>A0ABX0G767</accession>
<dbReference type="PANTHER" id="PTHR43245">
    <property type="entry name" value="BIFUNCTIONAL POLYMYXIN RESISTANCE PROTEIN ARNA"/>
    <property type="match status" value="1"/>
</dbReference>
<dbReference type="Gene3D" id="3.40.50.720">
    <property type="entry name" value="NAD(P)-binding Rossmann-like Domain"/>
    <property type="match status" value="1"/>
</dbReference>
<evidence type="ECO:0000313" key="2">
    <source>
        <dbReference type="EMBL" id="NHB77051.1"/>
    </source>
</evidence>
<dbReference type="InterPro" id="IPR050177">
    <property type="entry name" value="Lipid_A_modif_metabolic_enz"/>
</dbReference>
<dbReference type="SUPFAM" id="SSF51735">
    <property type="entry name" value="NAD(P)-binding Rossmann-fold domains"/>
    <property type="match status" value="1"/>
</dbReference>
<dbReference type="EMBL" id="JAANHS010000006">
    <property type="protein sequence ID" value="NHB77051.1"/>
    <property type="molecule type" value="Genomic_DNA"/>
</dbReference>
<sequence length="309" mass="32268">MARYLITGGCGFVGSHLADALLARGDEVVVLDNLSTGKRANLAPEARVIEGDVADPDAVARAIAGCAGVFHLAGIASVAYCNEHWREGHVTNQTGTVTVFEAAARAGRVPVVYTSSAAVYGDAGPGAVDEARVPRPRTPYGVDKLGSELHGRIAMGVHGLPTVGLRPFNIYGPRQDPSSAYSGVISIFNSRLAQGLPVTVFGDGLQTRDFVYVADVVRFLMAAMAHAPQAAGEVFNICTGRTTTLLALIDTLARLHGRVPVVQHGDPRVGDIRDSLGDPNRARAVLGVTAEVTLEDGLAALLRQSQAAG</sequence>
<dbReference type="RefSeq" id="WP_166403077.1">
    <property type="nucleotide sequence ID" value="NZ_JAANHS010000006.1"/>
</dbReference>
<dbReference type="InterPro" id="IPR036291">
    <property type="entry name" value="NAD(P)-bd_dom_sf"/>
</dbReference>
<organism evidence="2 3">
    <name type="scientific">Rhodobacter calidifons</name>
    <dbReference type="NCBI Taxonomy" id="2715277"/>
    <lineage>
        <taxon>Bacteria</taxon>
        <taxon>Pseudomonadati</taxon>
        <taxon>Pseudomonadota</taxon>
        <taxon>Alphaproteobacteria</taxon>
        <taxon>Rhodobacterales</taxon>
        <taxon>Rhodobacter group</taxon>
        <taxon>Rhodobacter</taxon>
    </lineage>
</organism>
<evidence type="ECO:0000313" key="3">
    <source>
        <dbReference type="Proteomes" id="UP001515660"/>
    </source>
</evidence>
<evidence type="ECO:0000259" key="1">
    <source>
        <dbReference type="Pfam" id="PF01370"/>
    </source>
</evidence>
<feature type="domain" description="NAD-dependent epimerase/dehydratase" evidence="1">
    <location>
        <begin position="5"/>
        <end position="238"/>
    </location>
</feature>
<proteinExistence type="predicted"/>
<protein>
    <submittedName>
        <fullName evidence="2">NAD-dependent epimerase/dehydratase family protein</fullName>
    </submittedName>
</protein>
<dbReference type="Proteomes" id="UP001515660">
    <property type="component" value="Unassembled WGS sequence"/>
</dbReference>
<gene>
    <name evidence="2" type="ORF">G8O29_09900</name>
</gene>
<comment type="caution">
    <text evidence="2">The sequence shown here is derived from an EMBL/GenBank/DDBJ whole genome shotgun (WGS) entry which is preliminary data.</text>
</comment>